<evidence type="ECO:0000313" key="1">
    <source>
        <dbReference type="EMBL" id="TGZ38495.1"/>
    </source>
</evidence>
<comment type="caution">
    <text evidence="1">The sequence shown here is derived from an EMBL/GenBank/DDBJ whole genome shotgun (WGS) entry which is preliminary data.</text>
</comment>
<name>A0A4S2JQM0_9HYME</name>
<evidence type="ECO:0000313" key="2">
    <source>
        <dbReference type="Proteomes" id="UP000310200"/>
    </source>
</evidence>
<dbReference type="AlphaFoldDB" id="A0A4S2JQM0"/>
<keyword evidence="2" id="KW-1185">Reference proteome</keyword>
<proteinExistence type="predicted"/>
<sequence length="124" mass="14184">RTTDHKINSGAKEILEYSYLHTADHKINSEAKGILEYQEKMEQKKIGAKRPYPSDQSIDLALATFFFSCNIPFNAAESKLFKNSVNLLNPNYKVPTRKKLSNQLLDAVHEEITTKPWKDQNTEG</sequence>
<feature type="non-terminal residue" evidence="1">
    <location>
        <position position="1"/>
    </location>
</feature>
<accession>A0A4S2JQM0</accession>
<dbReference type="STRING" id="300112.A0A4S2JQM0"/>
<gene>
    <name evidence="1" type="ORF">DBV15_08441</name>
</gene>
<dbReference type="EMBL" id="QBLH01003411">
    <property type="protein sequence ID" value="TGZ38495.1"/>
    <property type="molecule type" value="Genomic_DNA"/>
</dbReference>
<organism evidence="1 2">
    <name type="scientific">Temnothorax longispinosus</name>
    <dbReference type="NCBI Taxonomy" id="300112"/>
    <lineage>
        <taxon>Eukaryota</taxon>
        <taxon>Metazoa</taxon>
        <taxon>Ecdysozoa</taxon>
        <taxon>Arthropoda</taxon>
        <taxon>Hexapoda</taxon>
        <taxon>Insecta</taxon>
        <taxon>Pterygota</taxon>
        <taxon>Neoptera</taxon>
        <taxon>Endopterygota</taxon>
        <taxon>Hymenoptera</taxon>
        <taxon>Apocrita</taxon>
        <taxon>Aculeata</taxon>
        <taxon>Formicoidea</taxon>
        <taxon>Formicidae</taxon>
        <taxon>Myrmicinae</taxon>
        <taxon>Temnothorax</taxon>
    </lineage>
</organism>
<reference evidence="1 2" key="1">
    <citation type="journal article" date="2019" name="Philos. Trans. R. Soc. Lond., B, Biol. Sci.">
        <title>Ant behaviour and brain gene expression of defending hosts depend on the ecological success of the intruding social parasite.</title>
        <authorList>
            <person name="Kaur R."/>
            <person name="Stoldt M."/>
            <person name="Jongepier E."/>
            <person name="Feldmeyer B."/>
            <person name="Menzel F."/>
            <person name="Bornberg-Bauer E."/>
            <person name="Foitzik S."/>
        </authorList>
    </citation>
    <scope>NUCLEOTIDE SEQUENCE [LARGE SCALE GENOMIC DNA]</scope>
    <source>
        <tissue evidence="1">Whole body</tissue>
    </source>
</reference>
<feature type="non-terminal residue" evidence="1">
    <location>
        <position position="124"/>
    </location>
</feature>
<dbReference type="Proteomes" id="UP000310200">
    <property type="component" value="Unassembled WGS sequence"/>
</dbReference>
<protein>
    <submittedName>
        <fullName evidence="1">Uncharacterized protein</fullName>
    </submittedName>
</protein>